<proteinExistence type="predicted"/>
<dbReference type="VEuPathDB" id="FungiDB:H257_01500"/>
<sequence length="1212" mass="135133">MQTIRATSSDGGWKIVSFVWPRCFQSPSASPANSSVLPFIRNATCDVNDLEEVDALSKRFSATSKEYSPPLTVLGTISPAQVSTTANMPPGVSRHPLWLDMTWHRDHRRPAVRQVQEHGKPVVVTTCHIVLYDATFSKHQRYRHLTIRKRQRESTTGAEGDCTPLQTAIFHSLSLFLRLLNRRVAMIASISEKYVKFNREYYSDTPFHVLESGYAEFMSDLALFGLDLVGGYTYRAVVPTAIAYFQQSVINVALASSLTKGIHLMVDVAQYAIDGLSPYVASAASVLGLSVQLGLLYDFVEFVTMQTYYLYLYFSKLHRVQFDLLSSLWRLFLGKKKNLLRNRVDSCEYDVTQMLVGTLLFTIVFFVVATNSVYYLYFCLVRCIVLGIQTTLWCAIVFSQMIPLYSIALWVQDQFQFPADVYLRPVRLPNALSIAFPNVHQSKCFVDDDFPPTDNHDASPSTTAIPTAYFTLHPVALSFGSLFTRVSEYGSALAKHYTVGKFLRCFLLGEYIPALPFEATPMRMDESTSMSAMTSAQLIDALRACRWEKIAIIEGEPGTGKSVCAASFLLDAGNLLVPTLVFAPPSESSSSSIPMLRHVQDQVPLGYLDAHPHLQVQSFAQWCQTYNDDVGIASTQKIMNYSETSAFVMQHLDAIPSPPLRSTYKSPPMLHGAIKDLLTFFRHLERHGISPQEYSYFVRGLDPNAYTMSPDVFADFAAKQTDLSASYESYRALLLQHNVNTWHGSILDTLGHVAEHPFYLHAAATSFDRVLVDDLHAMTPAMIKCAPSIVQAALAIRSSPSGPISPPNSNRTDVPVILAALRSRGLPDVHSFEPGNMFEHAAVQSAHALLQALANPSTSSKYIFRLLQTSPWPVLPTTLAALMECQLDSLLSPSSEDDAAASQALAAYFQVVGDAQRTAKSEHVPFVAPYLQLLWENGRMLMPKEDDVEAGRVLVLSIRTAEARHFSADTVVFAGMTDKAFPGRKPRESSLISTLPTALVESSWTHATSSVTKRKEFLDTCKERLSHLMLCAKTRIDDPKHGMYPLEHISFSQLDEYMRCPHRYYLSRVLKIEPSNAPGLVYGRSLHEGVWDRLETSHDDGGTYVVEFKSNLSDGPRNNQTLAESSLQLQLYMLAYARVYGVPPRGGALRSLETSHGLNDEGIVLYDPMDDERILQVVVDTVQKIRRREFDAVPSFMGCAYCPFADICPSKL</sequence>
<dbReference type="PANTHER" id="PTHR21329:SF3">
    <property type="entry name" value="PHOSPHATIDYLINOSITOL N-ACETYLGLUCOSAMINYLTRANSFERASE SUBUNIT Q"/>
    <property type="match status" value="1"/>
</dbReference>
<protein>
    <recommendedName>
        <fullName evidence="2">PD-(D/E)XK endonuclease-like domain-containing protein</fullName>
    </recommendedName>
</protein>
<evidence type="ECO:0000256" key="1">
    <source>
        <dbReference type="SAM" id="Phobius"/>
    </source>
</evidence>
<dbReference type="InterPro" id="IPR038726">
    <property type="entry name" value="PDDEXK_AddAB-type"/>
</dbReference>
<dbReference type="GO" id="GO:0016020">
    <property type="term" value="C:membrane"/>
    <property type="evidence" value="ECO:0007669"/>
    <property type="project" value="InterPro"/>
</dbReference>
<keyword evidence="1" id="KW-0472">Membrane</keyword>
<dbReference type="InterPro" id="IPR007720">
    <property type="entry name" value="PigQ/GPI1"/>
</dbReference>
<keyword evidence="4" id="KW-1185">Reference proteome</keyword>
<dbReference type="InterPro" id="IPR027417">
    <property type="entry name" value="P-loop_NTPase"/>
</dbReference>
<dbReference type="Pfam" id="PF12705">
    <property type="entry name" value="PDDEXK_1"/>
    <property type="match status" value="1"/>
</dbReference>
<evidence type="ECO:0000313" key="3">
    <source>
        <dbReference type="EMBL" id="RQM10696.1"/>
    </source>
</evidence>
<dbReference type="AlphaFoldDB" id="A0A3R7YRG1"/>
<keyword evidence="1" id="KW-1133">Transmembrane helix</keyword>
<comment type="caution">
    <text evidence="3">The sequence shown here is derived from an EMBL/GenBank/DDBJ whole genome shotgun (WGS) entry which is preliminary data.</text>
</comment>
<dbReference type="Gene3D" id="3.90.320.10">
    <property type="match status" value="1"/>
</dbReference>
<dbReference type="GO" id="GO:0005783">
    <property type="term" value="C:endoplasmic reticulum"/>
    <property type="evidence" value="ECO:0007669"/>
    <property type="project" value="TreeGrafter"/>
</dbReference>
<dbReference type="EMBL" id="MZMZ02006094">
    <property type="protein sequence ID" value="RQM10696.1"/>
    <property type="molecule type" value="Genomic_DNA"/>
</dbReference>
<evidence type="ECO:0000313" key="4">
    <source>
        <dbReference type="Proteomes" id="UP000284702"/>
    </source>
</evidence>
<accession>A0A3R7YRG1</accession>
<feature type="transmembrane region" description="Helical" evidence="1">
    <location>
        <begin position="390"/>
        <end position="411"/>
    </location>
</feature>
<dbReference type="SUPFAM" id="SSF52540">
    <property type="entry name" value="P-loop containing nucleoside triphosphate hydrolases"/>
    <property type="match status" value="1"/>
</dbReference>
<dbReference type="PANTHER" id="PTHR21329">
    <property type="entry name" value="PHOSPHATIDYLINOSITOL N-ACETYLGLUCOSAMINYLTRANSFERASE SUBUNIT Q-RELATED"/>
    <property type="match status" value="1"/>
</dbReference>
<keyword evidence="1" id="KW-0812">Transmembrane</keyword>
<dbReference type="Pfam" id="PF05024">
    <property type="entry name" value="Gpi1"/>
    <property type="match status" value="1"/>
</dbReference>
<name>A0A3R7YRG1_APHAT</name>
<gene>
    <name evidence="3" type="ORF">B5M09_001179</name>
</gene>
<dbReference type="VEuPathDB" id="FungiDB:H257_01499"/>
<dbReference type="Proteomes" id="UP000284702">
    <property type="component" value="Unassembled WGS sequence"/>
</dbReference>
<dbReference type="GO" id="GO:0006506">
    <property type="term" value="P:GPI anchor biosynthetic process"/>
    <property type="evidence" value="ECO:0007669"/>
    <property type="project" value="InterPro"/>
</dbReference>
<feature type="domain" description="PD-(D/E)XK endonuclease-like" evidence="2">
    <location>
        <begin position="1089"/>
        <end position="1209"/>
    </location>
</feature>
<feature type="transmembrane region" description="Helical" evidence="1">
    <location>
        <begin position="354"/>
        <end position="378"/>
    </location>
</feature>
<reference evidence="3" key="1">
    <citation type="submission" date="2018-07" db="EMBL/GenBank/DDBJ databases">
        <title>Annotation of Aphanomyces astaci genome assembly.</title>
        <authorList>
            <person name="Studholme D.J."/>
        </authorList>
    </citation>
    <scope>NUCLEOTIDE SEQUENCE [LARGE SCALE GENOMIC DNA]</scope>
    <source>
        <strain evidence="3">Pc</strain>
    </source>
</reference>
<organism evidence="3 4">
    <name type="scientific">Aphanomyces astaci</name>
    <name type="common">Crayfish plague agent</name>
    <dbReference type="NCBI Taxonomy" id="112090"/>
    <lineage>
        <taxon>Eukaryota</taxon>
        <taxon>Sar</taxon>
        <taxon>Stramenopiles</taxon>
        <taxon>Oomycota</taxon>
        <taxon>Saprolegniomycetes</taxon>
        <taxon>Saprolegniales</taxon>
        <taxon>Verrucalvaceae</taxon>
        <taxon>Aphanomyces</taxon>
    </lineage>
</organism>
<dbReference type="InterPro" id="IPR011604">
    <property type="entry name" value="PDDEXK-like_dom_sf"/>
</dbReference>
<evidence type="ECO:0000259" key="2">
    <source>
        <dbReference type="Pfam" id="PF12705"/>
    </source>
</evidence>